<evidence type="ECO:0000256" key="1">
    <source>
        <dbReference type="SAM" id="MobiDB-lite"/>
    </source>
</evidence>
<name>A0A5B0E2N6_9MICC</name>
<organism evidence="2 3">
    <name type="scientific">Paeniglutamicibacter gangotriensis</name>
    <dbReference type="NCBI Taxonomy" id="254787"/>
    <lineage>
        <taxon>Bacteria</taxon>
        <taxon>Bacillati</taxon>
        <taxon>Actinomycetota</taxon>
        <taxon>Actinomycetes</taxon>
        <taxon>Micrococcales</taxon>
        <taxon>Micrococcaceae</taxon>
        <taxon>Paeniglutamicibacter</taxon>
    </lineage>
</organism>
<evidence type="ECO:0000313" key="3">
    <source>
        <dbReference type="Proteomes" id="UP000323856"/>
    </source>
</evidence>
<feature type="compositionally biased region" description="Low complexity" evidence="1">
    <location>
        <begin position="47"/>
        <end position="62"/>
    </location>
</feature>
<dbReference type="EMBL" id="VOBL01000037">
    <property type="protein sequence ID" value="KAA0973103.1"/>
    <property type="molecule type" value="Genomic_DNA"/>
</dbReference>
<dbReference type="AlphaFoldDB" id="A0A5B0E2N6"/>
<dbReference type="RefSeq" id="WP_149621067.1">
    <property type="nucleotide sequence ID" value="NZ_VOBL01000037.1"/>
</dbReference>
<comment type="caution">
    <text evidence="2">The sequence shown here is derived from an EMBL/GenBank/DDBJ whole genome shotgun (WGS) entry which is preliminary data.</text>
</comment>
<accession>A0A5B0E2N6</accession>
<gene>
    <name evidence="2" type="ORF">FQ154_19820</name>
</gene>
<dbReference type="Proteomes" id="UP000323856">
    <property type="component" value="Unassembled WGS sequence"/>
</dbReference>
<proteinExistence type="predicted"/>
<evidence type="ECO:0000313" key="2">
    <source>
        <dbReference type="EMBL" id="KAA0973103.1"/>
    </source>
</evidence>
<feature type="region of interest" description="Disordered" evidence="1">
    <location>
        <begin position="1"/>
        <end position="84"/>
    </location>
</feature>
<reference evidence="2 3" key="1">
    <citation type="submission" date="2019-07" db="EMBL/GenBank/DDBJ databases">
        <title>Analysis of the biochemical properties, biological activity and biotechnological potential of siderophores and biosurfactants produced by Antarctic psychrotolerant bacteria.</title>
        <authorList>
            <person name="Styczynski M."/>
            <person name="Krucon T."/>
            <person name="Decewicz P."/>
            <person name="Dziewit L."/>
        </authorList>
    </citation>
    <scope>NUCLEOTIDE SEQUENCE [LARGE SCALE GENOMIC DNA]</scope>
    <source>
        <strain evidence="2 3">ANT_H27</strain>
    </source>
</reference>
<sequence>MARKNLGAMFAPGAEEQPKPEEPVADQLKGLLAPKKRSPQPAAADRAQAVSDTASDDSSVPVTRSELQSSRPVAPKAKQDHHSAYLPPHVYKALQKESKNRGLGYTDLFMLGLSEVSKEQLKACFSVSSPAGLPEGMPGGIPARKRRAGGGGGTQIQLRMTDEQVMWLDSTYAPEVGAPNRSALVSTVYALLFKVETPHYS</sequence>
<protein>
    <submittedName>
        <fullName evidence="2">Uncharacterized protein</fullName>
    </submittedName>
</protein>